<dbReference type="EMBL" id="JBHUIJ010000016">
    <property type="protein sequence ID" value="MFD2238430.1"/>
    <property type="molecule type" value="Genomic_DNA"/>
</dbReference>
<dbReference type="InterPro" id="IPR003010">
    <property type="entry name" value="C-N_Hydrolase"/>
</dbReference>
<dbReference type="RefSeq" id="WP_209737097.1">
    <property type="nucleotide sequence ID" value="NZ_CP072611.1"/>
</dbReference>
<dbReference type="InterPro" id="IPR036526">
    <property type="entry name" value="C-N_Hydrolase_sf"/>
</dbReference>
<keyword evidence="4" id="KW-1185">Reference proteome</keyword>
<dbReference type="SUPFAM" id="SSF56317">
    <property type="entry name" value="Carbon-nitrogen hydrolase"/>
    <property type="match status" value="1"/>
</dbReference>
<evidence type="ECO:0000313" key="4">
    <source>
        <dbReference type="Proteomes" id="UP001597371"/>
    </source>
</evidence>
<dbReference type="PROSITE" id="PS50263">
    <property type="entry name" value="CN_HYDROLASE"/>
    <property type="match status" value="1"/>
</dbReference>
<feature type="domain" description="CN hydrolase" evidence="2">
    <location>
        <begin position="1"/>
        <end position="239"/>
    </location>
</feature>
<dbReference type="Gene3D" id="3.60.110.10">
    <property type="entry name" value="Carbon-nitrogen hydrolase"/>
    <property type="match status" value="1"/>
</dbReference>
<evidence type="ECO:0000256" key="1">
    <source>
        <dbReference type="ARBA" id="ARBA00022801"/>
    </source>
</evidence>
<dbReference type="InterPro" id="IPR050345">
    <property type="entry name" value="Aliph_Amidase/BUP"/>
</dbReference>
<dbReference type="PANTHER" id="PTHR43674:SF2">
    <property type="entry name" value="BETA-UREIDOPROPIONASE"/>
    <property type="match status" value="1"/>
</dbReference>
<dbReference type="Pfam" id="PF00795">
    <property type="entry name" value="CN_hydrolase"/>
    <property type="match status" value="1"/>
</dbReference>
<evidence type="ECO:0000259" key="2">
    <source>
        <dbReference type="PROSITE" id="PS50263"/>
    </source>
</evidence>
<reference evidence="4" key="1">
    <citation type="journal article" date="2019" name="Int. J. Syst. Evol. Microbiol.">
        <title>The Global Catalogue of Microorganisms (GCM) 10K type strain sequencing project: providing services to taxonomists for standard genome sequencing and annotation.</title>
        <authorList>
            <consortium name="The Broad Institute Genomics Platform"/>
            <consortium name="The Broad Institute Genome Sequencing Center for Infectious Disease"/>
            <person name="Wu L."/>
            <person name="Ma J."/>
        </authorList>
    </citation>
    <scope>NUCLEOTIDE SEQUENCE [LARGE SCALE GENOMIC DNA]</scope>
    <source>
        <strain evidence="4">ZS-35-S2</strain>
    </source>
</reference>
<protein>
    <submittedName>
        <fullName evidence="3">Nitrilase-related carbon-nitrogen hydrolase</fullName>
    </submittedName>
</protein>
<gene>
    <name evidence="3" type="ORF">ACFSKQ_13310</name>
</gene>
<name>A0ABW5CMB0_9HYPH</name>
<keyword evidence="1 3" id="KW-0378">Hydrolase</keyword>
<dbReference type="PANTHER" id="PTHR43674">
    <property type="entry name" value="NITRILASE C965.09-RELATED"/>
    <property type="match status" value="1"/>
</dbReference>
<organism evidence="3 4">
    <name type="scientific">Aureimonas populi</name>
    <dbReference type="NCBI Taxonomy" id="1701758"/>
    <lineage>
        <taxon>Bacteria</taxon>
        <taxon>Pseudomonadati</taxon>
        <taxon>Pseudomonadota</taxon>
        <taxon>Alphaproteobacteria</taxon>
        <taxon>Hyphomicrobiales</taxon>
        <taxon>Aurantimonadaceae</taxon>
        <taxon>Aureimonas</taxon>
    </lineage>
</organism>
<dbReference type="GO" id="GO:0016787">
    <property type="term" value="F:hydrolase activity"/>
    <property type="evidence" value="ECO:0007669"/>
    <property type="project" value="UniProtKB-KW"/>
</dbReference>
<sequence length="260" mass="27065">MKLSLFQMDAALEGPARRAAIEEGVREAASAGSALALFPELAVEGYGTGEAMGAAAPAPEELATSPLQHLAGETGMAICAGMALRRHDGALSNAAVLFRPGHAPLAYAKRQLYGAYEKALFRPGTAAAPLAEWAGLRLGLLVCFDVEFPEQVRELALAGADLVLVPTALPQGPGARFIAQSMVPTRAFEDGIFLAYADHCGSDARFSYQGLSSISAPDGSRLAAATAEATAHLSATIDPHAYDEAREANPYLRIARAMGA</sequence>
<proteinExistence type="predicted"/>
<evidence type="ECO:0000313" key="3">
    <source>
        <dbReference type="EMBL" id="MFD2238430.1"/>
    </source>
</evidence>
<comment type="caution">
    <text evidence="3">The sequence shown here is derived from an EMBL/GenBank/DDBJ whole genome shotgun (WGS) entry which is preliminary data.</text>
</comment>
<accession>A0ABW5CMB0</accession>
<dbReference type="Proteomes" id="UP001597371">
    <property type="component" value="Unassembled WGS sequence"/>
</dbReference>